<dbReference type="Pfam" id="PF00520">
    <property type="entry name" value="Ion_trans"/>
    <property type="match status" value="1"/>
</dbReference>
<keyword evidence="4 7" id="KW-1133">Transmembrane helix</keyword>
<dbReference type="InterPro" id="IPR005821">
    <property type="entry name" value="Ion_trans_dom"/>
</dbReference>
<feature type="transmembrane region" description="Helical" evidence="7">
    <location>
        <begin position="513"/>
        <end position="532"/>
    </location>
</feature>
<feature type="compositionally biased region" description="Basic and acidic residues" evidence="6">
    <location>
        <begin position="132"/>
        <end position="151"/>
    </location>
</feature>
<keyword evidence="10" id="KW-1185">Reference proteome</keyword>
<reference evidence="9" key="1">
    <citation type="submission" date="2020-10" db="EMBL/GenBank/DDBJ databases">
        <title>Unveiling of a novel bifunctional photoreceptor, Dualchrome1, isolated from a cosmopolitan green alga.</title>
        <authorList>
            <person name="Suzuki S."/>
            <person name="Kawachi M."/>
        </authorList>
    </citation>
    <scope>NUCLEOTIDE SEQUENCE</scope>
    <source>
        <strain evidence="9">NIES 2893</strain>
    </source>
</reference>
<dbReference type="PANTHER" id="PTHR10582">
    <property type="entry name" value="TRANSIENT RECEPTOR POTENTIAL ION CHANNEL PROTEIN"/>
    <property type="match status" value="1"/>
</dbReference>
<keyword evidence="3" id="KW-0677">Repeat</keyword>
<gene>
    <name evidence="9" type="ORF">PPROV_000907900</name>
</gene>
<evidence type="ECO:0000259" key="8">
    <source>
        <dbReference type="Pfam" id="PF00520"/>
    </source>
</evidence>
<evidence type="ECO:0000256" key="1">
    <source>
        <dbReference type="ARBA" id="ARBA00004141"/>
    </source>
</evidence>
<evidence type="ECO:0000256" key="4">
    <source>
        <dbReference type="ARBA" id="ARBA00022989"/>
    </source>
</evidence>
<evidence type="ECO:0000313" key="9">
    <source>
        <dbReference type="EMBL" id="GHP10348.1"/>
    </source>
</evidence>
<dbReference type="GO" id="GO:0005886">
    <property type="term" value="C:plasma membrane"/>
    <property type="evidence" value="ECO:0007669"/>
    <property type="project" value="TreeGrafter"/>
</dbReference>
<dbReference type="GO" id="GO:0098703">
    <property type="term" value="P:calcium ion import across plasma membrane"/>
    <property type="evidence" value="ECO:0007669"/>
    <property type="project" value="TreeGrafter"/>
</dbReference>
<dbReference type="InterPro" id="IPR024862">
    <property type="entry name" value="TRPV"/>
</dbReference>
<sequence length="839" mass="94291">MYRCKELGRVKGNNILHMAVLRARLDLDAAREIFRYLFRTIAGIEKKKLEMDESDWKLEDATYLKPNDAYLSPLSLAVHEGLDDMVDAIIEELQDVQWIYGPITSYRVPLLGIDTIRPIVDDAKTAWKNSKGAKEQIKKMEEEEKKRRGEDVEQDVEQGFVAKPPDVYDAQSNRDVHVHIPYVHQPIKQSMLALASQNGRDKMLNNRILKAIIQEKWERFGLRWFRVSLIMYIGYLAMFTVLVTYRRGVNVTQGAYEGHILRAWRPLERDPNDGNPCDDALELMGPFTWIPEKDQITSAICVESNPRDVGTGAKQSRDYEIWVLEGLCLFGALLKCLHEFRDISATWTYLTGDEIKSKGEQGATSGPQIPQSPASDGTPTPTQTPNKILARKASFIVPDRFVKSSDSDKEKTEEHFVDVSIRLRRMQNGVEGDSIITTRSRGNSYIGNGPNDSAPPTPEKRANGDQMQQGNDDHDENDEVLSDHLWNQFLDLPVVRMITEFFLNLYLSSERNATIVFVFTFLYIWHFILYCLERDTEANVILATSVPFVWVYSLSYFARGFKFCSKLVAALDAMVVDCIQFGTLYGLFIVAFACSLYLCYDATCASIAGENGVAGTDSNGAPVTCKELVQLGLTSPHYAFPFRSMQSSILYLFRMSLGGADFGVIEASSGADAFVTHTVFAAFNVIVVLVLINTLIAMLSSTYARLAETSDATWIRQKARIVLSTERSLYTRIGPPFFLSDFVYSGFLPLLSAEHNRVRTTWIAPYDDKGIAIKKAAKLTECFVFNSDTNGTISSFISSQVRRQMYHRSSKGKKHFFGRLVRKSVAGNSVSAAPAAAAE</sequence>
<dbReference type="GO" id="GO:0005262">
    <property type="term" value="F:calcium channel activity"/>
    <property type="evidence" value="ECO:0007669"/>
    <property type="project" value="TreeGrafter"/>
</dbReference>
<feature type="transmembrane region" description="Helical" evidence="7">
    <location>
        <begin position="224"/>
        <end position="245"/>
    </location>
</feature>
<comment type="caution">
    <text evidence="9">The sequence shown here is derived from an EMBL/GenBank/DDBJ whole genome shotgun (WGS) entry which is preliminary data.</text>
</comment>
<evidence type="ECO:0000313" key="10">
    <source>
        <dbReference type="Proteomes" id="UP000660262"/>
    </source>
</evidence>
<keyword evidence="5 7" id="KW-0472">Membrane</keyword>
<feature type="region of interest" description="Disordered" evidence="6">
    <location>
        <begin position="131"/>
        <end position="155"/>
    </location>
</feature>
<dbReference type="PANTHER" id="PTHR10582:SF2">
    <property type="entry name" value="INACTIVE"/>
    <property type="match status" value="1"/>
</dbReference>
<accession>A0A830HTN4</accession>
<dbReference type="AlphaFoldDB" id="A0A830HTN4"/>
<dbReference type="Proteomes" id="UP000660262">
    <property type="component" value="Unassembled WGS sequence"/>
</dbReference>
<feature type="transmembrane region" description="Helical" evidence="7">
    <location>
        <begin position="539"/>
        <end position="559"/>
    </location>
</feature>
<dbReference type="Gene3D" id="1.25.40.20">
    <property type="entry name" value="Ankyrin repeat-containing domain"/>
    <property type="match status" value="1"/>
</dbReference>
<feature type="transmembrane region" description="Helical" evidence="7">
    <location>
        <begin position="649"/>
        <end position="668"/>
    </location>
</feature>
<organism evidence="9 10">
    <name type="scientific">Pycnococcus provasolii</name>
    <dbReference type="NCBI Taxonomy" id="41880"/>
    <lineage>
        <taxon>Eukaryota</taxon>
        <taxon>Viridiplantae</taxon>
        <taxon>Chlorophyta</taxon>
        <taxon>Pseudoscourfieldiophyceae</taxon>
        <taxon>Pseudoscourfieldiales</taxon>
        <taxon>Pycnococcaceae</taxon>
        <taxon>Pycnococcus</taxon>
    </lineage>
</organism>
<evidence type="ECO:0000256" key="7">
    <source>
        <dbReference type="SAM" id="Phobius"/>
    </source>
</evidence>
<dbReference type="EMBL" id="BNJQ01000029">
    <property type="protein sequence ID" value="GHP10348.1"/>
    <property type="molecule type" value="Genomic_DNA"/>
</dbReference>
<evidence type="ECO:0000256" key="3">
    <source>
        <dbReference type="ARBA" id="ARBA00022737"/>
    </source>
</evidence>
<protein>
    <recommendedName>
        <fullName evidence="8">Ion transport domain-containing protein</fullName>
    </recommendedName>
</protein>
<evidence type="ECO:0000256" key="5">
    <source>
        <dbReference type="ARBA" id="ARBA00023136"/>
    </source>
</evidence>
<feature type="compositionally biased region" description="Polar residues" evidence="6">
    <location>
        <begin position="362"/>
        <end position="386"/>
    </location>
</feature>
<feature type="domain" description="Ion transport" evidence="8">
    <location>
        <begin position="494"/>
        <end position="710"/>
    </location>
</feature>
<feature type="transmembrane region" description="Helical" evidence="7">
    <location>
        <begin position="579"/>
        <end position="600"/>
    </location>
</feature>
<name>A0A830HTN4_9CHLO</name>
<feature type="transmembrane region" description="Helical" evidence="7">
    <location>
        <begin position="674"/>
        <end position="696"/>
    </location>
</feature>
<evidence type="ECO:0000256" key="6">
    <source>
        <dbReference type="SAM" id="MobiDB-lite"/>
    </source>
</evidence>
<proteinExistence type="predicted"/>
<feature type="region of interest" description="Disordered" evidence="6">
    <location>
        <begin position="432"/>
        <end position="477"/>
    </location>
</feature>
<comment type="subcellular location">
    <subcellularLocation>
        <location evidence="1">Membrane</location>
        <topology evidence="1">Multi-pass membrane protein</topology>
    </subcellularLocation>
</comment>
<dbReference type="InterPro" id="IPR036770">
    <property type="entry name" value="Ankyrin_rpt-contain_sf"/>
</dbReference>
<feature type="region of interest" description="Disordered" evidence="6">
    <location>
        <begin position="358"/>
        <end position="389"/>
    </location>
</feature>
<keyword evidence="2 7" id="KW-0812">Transmembrane</keyword>
<evidence type="ECO:0000256" key="2">
    <source>
        <dbReference type="ARBA" id="ARBA00022692"/>
    </source>
</evidence>
<feature type="compositionally biased region" description="Polar residues" evidence="6">
    <location>
        <begin position="435"/>
        <end position="446"/>
    </location>
</feature>